<feature type="binding site" evidence="7">
    <location>
        <position position="149"/>
    </location>
    <ligand>
        <name>4-imidazolone-5-propanoate</name>
        <dbReference type="ChEBI" id="CHEBI:77893"/>
    </ligand>
</feature>
<evidence type="ECO:0000256" key="2">
    <source>
        <dbReference type="ARBA" id="ARBA00022723"/>
    </source>
</evidence>
<feature type="binding site" evidence="7">
    <location>
        <position position="319"/>
    </location>
    <ligand>
        <name>Fe(3+)</name>
        <dbReference type="ChEBI" id="CHEBI:29034"/>
    </ligand>
</feature>
<dbReference type="EC" id="3.5.2.7" evidence="1 7"/>
<comment type="caution">
    <text evidence="9">The sequence shown here is derived from an EMBL/GenBank/DDBJ whole genome shotgun (WGS) entry which is preliminary data.</text>
</comment>
<comment type="subcellular location">
    <subcellularLocation>
        <location evidence="7">Cytoplasm</location>
    </subcellularLocation>
</comment>
<dbReference type="GO" id="GO:0050480">
    <property type="term" value="F:imidazolonepropionase activity"/>
    <property type="evidence" value="ECO:0007669"/>
    <property type="project" value="UniProtKB-EC"/>
</dbReference>
<keyword evidence="4 7" id="KW-0369">Histidine metabolism</keyword>
<evidence type="ECO:0000256" key="5">
    <source>
        <dbReference type="ARBA" id="ARBA00022833"/>
    </source>
</evidence>
<evidence type="ECO:0000256" key="4">
    <source>
        <dbReference type="ARBA" id="ARBA00022808"/>
    </source>
</evidence>
<keyword evidence="7" id="KW-0963">Cytoplasm</keyword>
<feature type="binding site" evidence="7">
    <location>
        <position position="323"/>
    </location>
    <ligand>
        <name>N-formimidoyl-L-glutamate</name>
        <dbReference type="ChEBI" id="CHEBI:58928"/>
    </ligand>
</feature>
<reference evidence="9 10" key="1">
    <citation type="submission" date="2020-05" db="EMBL/GenBank/DDBJ databases">
        <title>Distinct polysaccharide utilization as determinants for interspecies competition between intestinal Prevotella spp.</title>
        <authorList>
            <person name="Galvez E.J.C."/>
            <person name="Iljazovic A."/>
            <person name="Strowig T."/>
        </authorList>
    </citation>
    <scope>NUCLEOTIDE SEQUENCE [LARGE SCALE GENOMIC DNA]</scope>
    <source>
        <strain evidence="9 10">PMUR</strain>
    </source>
</reference>
<feature type="domain" description="Amidohydrolase-related" evidence="8">
    <location>
        <begin position="231"/>
        <end position="406"/>
    </location>
</feature>
<protein>
    <recommendedName>
        <fullName evidence="1 7">Imidazolonepropionase</fullName>
        <ecNumber evidence="1 7">3.5.2.7</ecNumber>
    </recommendedName>
    <alternativeName>
        <fullName evidence="7">Imidazolone-5-propionate hydrolase</fullName>
    </alternativeName>
</protein>
<feature type="binding site" evidence="7">
    <location>
        <position position="245"/>
    </location>
    <ligand>
        <name>Fe(3+)</name>
        <dbReference type="ChEBI" id="CHEBI:29034"/>
    </ligand>
</feature>
<proteinExistence type="inferred from homology"/>
<feature type="binding site" evidence="7">
    <location>
        <position position="77"/>
    </location>
    <ligand>
        <name>Zn(2+)</name>
        <dbReference type="ChEBI" id="CHEBI:29105"/>
    </ligand>
</feature>
<comment type="function">
    <text evidence="7">Catalyzes the hydrolytic cleavage of the carbon-nitrogen bond in imidazolone-5-propanoate to yield N-formimidoyl-L-glutamate. It is the third step in the universal histidine degradation pathway.</text>
</comment>
<name>A0ABX2AMT0_9BACT</name>
<accession>A0ABX2AMT0</accession>
<dbReference type="RefSeq" id="WP_172275649.1">
    <property type="nucleotide sequence ID" value="NZ_CASGMU010000021.1"/>
</dbReference>
<keyword evidence="10" id="KW-1185">Reference proteome</keyword>
<dbReference type="Proteomes" id="UP000714420">
    <property type="component" value="Unassembled WGS sequence"/>
</dbReference>
<evidence type="ECO:0000259" key="8">
    <source>
        <dbReference type="Pfam" id="PF01979"/>
    </source>
</evidence>
<comment type="pathway">
    <text evidence="7">Amino-acid degradation; L-histidine degradation into L-glutamate; N-formimidoyl-L-glutamate from L-histidine: step 3/3.</text>
</comment>
<feature type="binding site" evidence="7">
    <location>
        <position position="182"/>
    </location>
    <ligand>
        <name>4-imidazolone-5-propanoate</name>
        <dbReference type="ChEBI" id="CHEBI:77893"/>
    </ligand>
</feature>
<dbReference type="EMBL" id="JABKKF010000006">
    <property type="protein sequence ID" value="NPD92319.1"/>
    <property type="molecule type" value="Genomic_DNA"/>
</dbReference>
<dbReference type="HAMAP" id="MF_00372">
    <property type="entry name" value="HutI"/>
    <property type="match status" value="1"/>
</dbReference>
<dbReference type="InterPro" id="IPR032466">
    <property type="entry name" value="Metal_Hydrolase"/>
</dbReference>
<keyword evidence="5 7" id="KW-0862">Zinc</keyword>
<sequence length="409" mass="44359">MLIIKNIHTLAGIDESGRTRRQGKDMAETGILYDAYLKIDDGRIAGYGTMDNLVNDEGCEVTDAEGGCVLPAWCDSHTHIVYGGSREGEFVDKINGLSYAEIARRGGGILNSAELLHNMSEDELYRQAMCRVREIAAKGTGCVEIKSGYGLNIDDELKMLRVIRRISETCPLRVVPTFLGAHAVGRGYTKEEYVDEVVCEMIPEVGRERLADFIDVFCDDGFFTPADTVRILEAGEKWGMVPKIHADELAASGGVEAGVRCGALSVDHLESMDDREMAFLNGASTMPTVLPGTSFFLNMPYANARGMIDSGLGVAVASDYNPGSTPSGDMKFAVSLACIKMRLLPVEAINAATVNGAYAMGLSNEYGTIGMGKRANIIITSQIPSINYIPYAYTSPIVKKVLFEGKEWI</sequence>
<feature type="binding site" evidence="7">
    <location>
        <position position="245"/>
    </location>
    <ligand>
        <name>Zn(2+)</name>
        <dbReference type="ChEBI" id="CHEBI:29105"/>
    </ligand>
</feature>
<dbReference type="PANTHER" id="PTHR42752:SF1">
    <property type="entry name" value="IMIDAZOLONEPROPIONASE-RELATED"/>
    <property type="match status" value="1"/>
</dbReference>
<feature type="binding site" evidence="7">
    <location>
        <position position="149"/>
    </location>
    <ligand>
        <name>N-formimidoyl-L-glutamate</name>
        <dbReference type="ChEBI" id="CHEBI:58928"/>
    </ligand>
</feature>
<gene>
    <name evidence="7" type="primary">hutI</name>
    <name evidence="9" type="ORF">HPS56_08175</name>
</gene>
<dbReference type="SUPFAM" id="SSF51338">
    <property type="entry name" value="Composite domain of metallo-dependent hydrolases"/>
    <property type="match status" value="1"/>
</dbReference>
<dbReference type="SUPFAM" id="SSF51556">
    <property type="entry name" value="Metallo-dependent hydrolases"/>
    <property type="match status" value="1"/>
</dbReference>
<comment type="cofactor">
    <cofactor evidence="7">
        <name>Zn(2+)</name>
        <dbReference type="ChEBI" id="CHEBI:29105"/>
    </cofactor>
    <cofactor evidence="7">
        <name>Fe(3+)</name>
        <dbReference type="ChEBI" id="CHEBI:29034"/>
    </cofactor>
    <text evidence="7">Binds 1 zinc or iron ion per subunit.</text>
</comment>
<keyword evidence="2 7" id="KW-0479">Metal-binding</keyword>
<dbReference type="InterPro" id="IPR006680">
    <property type="entry name" value="Amidohydro-rel"/>
</dbReference>
<dbReference type="PANTHER" id="PTHR42752">
    <property type="entry name" value="IMIDAZOLONEPROPIONASE"/>
    <property type="match status" value="1"/>
</dbReference>
<dbReference type="Gene3D" id="3.20.20.140">
    <property type="entry name" value="Metal-dependent hydrolases"/>
    <property type="match status" value="1"/>
</dbReference>
<evidence type="ECO:0000256" key="3">
    <source>
        <dbReference type="ARBA" id="ARBA00022801"/>
    </source>
</evidence>
<feature type="binding site" evidence="7">
    <location>
        <position position="324"/>
    </location>
    <ligand>
        <name>4-imidazolone-5-propanoate</name>
        <dbReference type="ChEBI" id="CHEBI:77893"/>
    </ligand>
</feature>
<feature type="binding site" evidence="7">
    <location>
        <position position="79"/>
    </location>
    <ligand>
        <name>Fe(3+)</name>
        <dbReference type="ChEBI" id="CHEBI:29034"/>
    </ligand>
</feature>
<keyword evidence="3 7" id="KW-0378">Hydrolase</keyword>
<dbReference type="Gene3D" id="2.30.40.10">
    <property type="entry name" value="Urease, subunit C, domain 1"/>
    <property type="match status" value="1"/>
</dbReference>
<evidence type="ECO:0000256" key="1">
    <source>
        <dbReference type="ARBA" id="ARBA00012864"/>
    </source>
</evidence>
<feature type="binding site" evidence="7">
    <location>
        <position position="86"/>
    </location>
    <ligand>
        <name>4-imidazolone-5-propanoate</name>
        <dbReference type="ChEBI" id="CHEBI:77893"/>
    </ligand>
</feature>
<evidence type="ECO:0000313" key="9">
    <source>
        <dbReference type="EMBL" id="NPD92319.1"/>
    </source>
</evidence>
<keyword evidence="6 7" id="KW-0408">Iron</keyword>
<evidence type="ECO:0000313" key="10">
    <source>
        <dbReference type="Proteomes" id="UP000714420"/>
    </source>
</evidence>
<feature type="binding site" evidence="7">
    <location>
        <position position="319"/>
    </location>
    <ligand>
        <name>Zn(2+)</name>
        <dbReference type="ChEBI" id="CHEBI:29105"/>
    </ligand>
</feature>
<dbReference type="InterPro" id="IPR005920">
    <property type="entry name" value="HutI"/>
</dbReference>
<feature type="binding site" evidence="7">
    <location>
        <position position="248"/>
    </location>
    <ligand>
        <name>4-imidazolone-5-propanoate</name>
        <dbReference type="ChEBI" id="CHEBI:77893"/>
    </ligand>
</feature>
<dbReference type="Pfam" id="PF01979">
    <property type="entry name" value="Amidohydro_1"/>
    <property type="match status" value="1"/>
</dbReference>
<dbReference type="NCBIfam" id="TIGR01224">
    <property type="entry name" value="hutI"/>
    <property type="match status" value="1"/>
</dbReference>
<comment type="similarity">
    <text evidence="7">Belongs to the metallo-dependent hydrolases superfamily. HutI family.</text>
</comment>
<comment type="catalytic activity">
    <reaction evidence="7">
        <text>4-imidazolone-5-propanoate + H2O = N-formimidoyl-L-glutamate</text>
        <dbReference type="Rhea" id="RHEA:23660"/>
        <dbReference type="ChEBI" id="CHEBI:15377"/>
        <dbReference type="ChEBI" id="CHEBI:58928"/>
        <dbReference type="ChEBI" id="CHEBI:77893"/>
        <dbReference type="EC" id="3.5.2.7"/>
    </reaction>
</comment>
<dbReference type="InterPro" id="IPR011059">
    <property type="entry name" value="Metal-dep_hydrolase_composite"/>
</dbReference>
<evidence type="ECO:0000256" key="6">
    <source>
        <dbReference type="ARBA" id="ARBA00023004"/>
    </source>
</evidence>
<evidence type="ECO:0000256" key="7">
    <source>
        <dbReference type="HAMAP-Rule" id="MF_00372"/>
    </source>
</evidence>
<feature type="binding site" evidence="7">
    <location>
        <position position="79"/>
    </location>
    <ligand>
        <name>Zn(2+)</name>
        <dbReference type="ChEBI" id="CHEBI:29105"/>
    </ligand>
</feature>
<feature type="binding site" evidence="7">
    <location>
        <position position="321"/>
    </location>
    <ligand>
        <name>N-formimidoyl-L-glutamate</name>
        <dbReference type="ChEBI" id="CHEBI:58928"/>
    </ligand>
</feature>
<organism evidence="9 10">
    <name type="scientific">Xylanibacter muris</name>
    <dbReference type="NCBI Taxonomy" id="2736290"/>
    <lineage>
        <taxon>Bacteria</taxon>
        <taxon>Pseudomonadati</taxon>
        <taxon>Bacteroidota</taxon>
        <taxon>Bacteroidia</taxon>
        <taxon>Bacteroidales</taxon>
        <taxon>Prevotellaceae</taxon>
        <taxon>Xylanibacter</taxon>
    </lineage>
</organism>
<feature type="binding site" evidence="7">
    <location>
        <position position="77"/>
    </location>
    <ligand>
        <name>Fe(3+)</name>
        <dbReference type="ChEBI" id="CHEBI:29034"/>
    </ligand>
</feature>